<organism evidence="5 6">
    <name type="scientific">Stylonychia lemnae</name>
    <name type="common">Ciliate</name>
    <dbReference type="NCBI Taxonomy" id="5949"/>
    <lineage>
        <taxon>Eukaryota</taxon>
        <taxon>Sar</taxon>
        <taxon>Alveolata</taxon>
        <taxon>Ciliophora</taxon>
        <taxon>Intramacronucleata</taxon>
        <taxon>Spirotrichea</taxon>
        <taxon>Stichotrichia</taxon>
        <taxon>Sporadotrichida</taxon>
        <taxon>Oxytrichidae</taxon>
        <taxon>Stylonychinae</taxon>
        <taxon>Stylonychia</taxon>
    </lineage>
</organism>
<feature type="region of interest" description="Disordered" evidence="3">
    <location>
        <begin position="77"/>
        <end position="100"/>
    </location>
</feature>
<feature type="compositionally biased region" description="Basic and acidic residues" evidence="3">
    <location>
        <begin position="82"/>
        <end position="97"/>
    </location>
</feature>
<keyword evidence="1" id="KW-0677">Repeat</keyword>
<accession>A0A078AWU0</accession>
<dbReference type="PANTHER" id="PTHR11242">
    <property type="entry name" value="ARYL HYDROCARBON RECEPTOR INTERACTING PROTEIN RELATED"/>
    <property type="match status" value="1"/>
</dbReference>
<dbReference type="EMBL" id="CCKQ01014729">
    <property type="protein sequence ID" value="CDW86521.1"/>
    <property type="molecule type" value="Genomic_DNA"/>
</dbReference>
<keyword evidence="6" id="KW-1185">Reference proteome</keyword>
<keyword evidence="4" id="KW-1133">Transmembrane helix</keyword>
<evidence type="ECO:0000313" key="6">
    <source>
        <dbReference type="Proteomes" id="UP000039865"/>
    </source>
</evidence>
<dbReference type="InParanoid" id="A0A078AWU0"/>
<name>A0A078AWU0_STYLE</name>
<evidence type="ECO:0000256" key="2">
    <source>
        <dbReference type="ARBA" id="ARBA00022803"/>
    </source>
</evidence>
<feature type="region of interest" description="Disordered" evidence="3">
    <location>
        <begin position="19"/>
        <end position="56"/>
    </location>
</feature>
<feature type="compositionally biased region" description="Polar residues" evidence="3">
    <location>
        <begin position="20"/>
        <end position="51"/>
    </location>
</feature>
<dbReference type="SUPFAM" id="SSF48452">
    <property type="entry name" value="TPR-like"/>
    <property type="match status" value="1"/>
</dbReference>
<gene>
    <name evidence="5" type="primary">Contig2644.g2835</name>
    <name evidence="5" type="ORF">STYLEM_15616</name>
</gene>
<feature type="compositionally biased region" description="Polar residues" evidence="3">
    <location>
        <begin position="284"/>
        <end position="313"/>
    </location>
</feature>
<keyword evidence="4" id="KW-0472">Membrane</keyword>
<keyword evidence="2" id="KW-0802">TPR repeat</keyword>
<proteinExistence type="predicted"/>
<dbReference type="InterPro" id="IPR039663">
    <property type="entry name" value="AIP/AIPL1/TTC9"/>
</dbReference>
<keyword evidence="4" id="KW-0812">Transmembrane</keyword>
<reference evidence="5 6" key="1">
    <citation type="submission" date="2014-06" db="EMBL/GenBank/DDBJ databases">
        <authorList>
            <person name="Swart Estienne"/>
        </authorList>
    </citation>
    <scope>NUCLEOTIDE SEQUENCE [LARGE SCALE GENOMIC DNA]</scope>
    <source>
        <strain evidence="5 6">130c</strain>
    </source>
</reference>
<dbReference type="InterPro" id="IPR011990">
    <property type="entry name" value="TPR-like_helical_dom_sf"/>
</dbReference>
<evidence type="ECO:0000256" key="4">
    <source>
        <dbReference type="SAM" id="Phobius"/>
    </source>
</evidence>
<evidence type="ECO:0000256" key="3">
    <source>
        <dbReference type="SAM" id="MobiDB-lite"/>
    </source>
</evidence>
<feature type="compositionally biased region" description="Low complexity" evidence="3">
    <location>
        <begin position="314"/>
        <end position="327"/>
    </location>
</feature>
<dbReference type="AlphaFoldDB" id="A0A078AWU0"/>
<evidence type="ECO:0000256" key="1">
    <source>
        <dbReference type="ARBA" id="ARBA00022737"/>
    </source>
</evidence>
<dbReference type="PANTHER" id="PTHR11242:SF0">
    <property type="entry name" value="TPR_REGION DOMAIN-CONTAINING PROTEIN"/>
    <property type="match status" value="1"/>
</dbReference>
<dbReference type="Proteomes" id="UP000039865">
    <property type="component" value="Unassembled WGS sequence"/>
</dbReference>
<sequence>MQSGDQIKETLNSALGLHESTANSISPQSSQRNSLSLSELGSPDNLSNNADSKPAPKIQTRLDDALQNIQQIALSLSPTKDQTGRFDEKSSDSDNLRQRRGTAVVRQESYQLRNVRPRLFSQDVLEIQLKKIEQAKTYKKKALAYYKNEDYFDSLTFLHKSVKVFKIEQLTEDVKLQNEEIFQLIKECYLYSASCYIKINQFDSAIQLMNELLLCEQDNVKALNLRAKAHYNRNQILKCYIDLSTALKLQPDSDVFTKFIAKLESNYPELKQQYQDYLEENQNEQQTVYPQNKQLQIPQQNDKYEQTRSSTMQSVGSGTTHSNSNSTEQIPLLQRNGISLQHPASPSMIKINGEQDQENQILKGNSRIQSSSIILRILMSLKAFIRNYKPYLTQTAWTVVILLVMLAIRKLVTKYIPDSIKRLI</sequence>
<dbReference type="SMART" id="SM00028">
    <property type="entry name" value="TPR"/>
    <property type="match status" value="2"/>
</dbReference>
<dbReference type="InterPro" id="IPR019734">
    <property type="entry name" value="TPR_rpt"/>
</dbReference>
<dbReference type="OrthoDB" id="298012at2759"/>
<protein>
    <submittedName>
        <fullName evidence="5">Family superfamily protein</fullName>
    </submittedName>
</protein>
<dbReference type="Gene3D" id="1.25.40.10">
    <property type="entry name" value="Tetratricopeptide repeat domain"/>
    <property type="match status" value="1"/>
</dbReference>
<feature type="region of interest" description="Disordered" evidence="3">
    <location>
        <begin position="284"/>
        <end position="327"/>
    </location>
</feature>
<evidence type="ECO:0000313" key="5">
    <source>
        <dbReference type="EMBL" id="CDW86521.1"/>
    </source>
</evidence>
<feature type="transmembrane region" description="Helical" evidence="4">
    <location>
        <begin position="391"/>
        <end position="412"/>
    </location>
</feature>